<organism evidence="3">
    <name type="scientific">Candidatus Kentrum eta</name>
    <dbReference type="NCBI Taxonomy" id="2126337"/>
    <lineage>
        <taxon>Bacteria</taxon>
        <taxon>Pseudomonadati</taxon>
        <taxon>Pseudomonadota</taxon>
        <taxon>Gammaproteobacteria</taxon>
        <taxon>Candidatus Kentrum</taxon>
    </lineage>
</organism>
<dbReference type="GO" id="GO:0016740">
    <property type="term" value="F:transferase activity"/>
    <property type="evidence" value="ECO:0007669"/>
    <property type="project" value="UniProtKB-KW"/>
</dbReference>
<dbReference type="SUPFAM" id="SSF81301">
    <property type="entry name" value="Nucleotidyltransferase"/>
    <property type="match status" value="1"/>
</dbReference>
<evidence type="ECO:0000313" key="2">
    <source>
        <dbReference type="EMBL" id="VFJ96441.1"/>
    </source>
</evidence>
<keyword evidence="3" id="KW-0808">Transferase</keyword>
<dbReference type="Pfam" id="PF18765">
    <property type="entry name" value="Polbeta"/>
    <property type="match status" value="1"/>
</dbReference>
<name>A0A450UY89_9GAMM</name>
<accession>A0A450UY89</accession>
<feature type="domain" description="Polymerase beta nucleotidyltransferase" evidence="1">
    <location>
        <begin position="15"/>
        <end position="102"/>
    </location>
</feature>
<gene>
    <name evidence="2" type="ORF">BECKH772A_GA0070896_101043</name>
    <name evidence="3" type="ORF">BECKH772B_GA0070898_101133</name>
    <name evidence="4" type="ORF">BECKH772C_GA0070978_101043</name>
</gene>
<dbReference type="Gene3D" id="3.30.460.10">
    <property type="entry name" value="Beta Polymerase, domain 2"/>
    <property type="match status" value="1"/>
</dbReference>
<dbReference type="EMBL" id="CAADFJ010000104">
    <property type="protein sequence ID" value="VFK02817.1"/>
    <property type="molecule type" value="Genomic_DNA"/>
</dbReference>
<evidence type="ECO:0000313" key="4">
    <source>
        <dbReference type="EMBL" id="VFK02817.1"/>
    </source>
</evidence>
<dbReference type="InterPro" id="IPR043519">
    <property type="entry name" value="NT_sf"/>
</dbReference>
<sequence length="128" mass="14508">MASQFGLDASVIHRIRETLAGFPEIRRAVLYGSRAKGDFRPGSDIDLTLDTEGDTSLGFLYRVMEAIEELDLIYSFDISLFAHIENENLIEHIERVGVAFYHAETFAAEQAEKGRRLIYSEQSYQSEA</sequence>
<dbReference type="EMBL" id="CAADFI010000113">
    <property type="protein sequence ID" value="VFJ97498.1"/>
    <property type="molecule type" value="Genomic_DNA"/>
</dbReference>
<reference evidence="3" key="1">
    <citation type="submission" date="2019-02" db="EMBL/GenBank/DDBJ databases">
        <authorList>
            <person name="Gruber-Vodicka R. H."/>
            <person name="Seah K. B. B."/>
        </authorList>
    </citation>
    <scope>NUCLEOTIDE SEQUENCE</scope>
    <source>
        <strain evidence="4">BECK_SA2B12</strain>
        <strain evidence="2">BECK_SA2B15</strain>
        <strain evidence="3">BECK_SA2B20</strain>
    </source>
</reference>
<dbReference type="PANTHER" id="PTHR33933:SF1">
    <property type="entry name" value="PROTEIN ADENYLYLTRANSFERASE MNTA-RELATED"/>
    <property type="match status" value="1"/>
</dbReference>
<dbReference type="AlphaFoldDB" id="A0A450UY89"/>
<proteinExistence type="predicted"/>
<dbReference type="InterPro" id="IPR041633">
    <property type="entry name" value="Polbeta"/>
</dbReference>
<evidence type="ECO:0000313" key="3">
    <source>
        <dbReference type="EMBL" id="VFJ97498.1"/>
    </source>
</evidence>
<dbReference type="PANTHER" id="PTHR33933">
    <property type="entry name" value="NUCLEOTIDYLTRANSFERASE"/>
    <property type="match status" value="1"/>
</dbReference>
<dbReference type="EMBL" id="CAADFG010000104">
    <property type="protein sequence ID" value="VFJ96441.1"/>
    <property type="molecule type" value="Genomic_DNA"/>
</dbReference>
<dbReference type="CDD" id="cd05403">
    <property type="entry name" value="NT_KNTase_like"/>
    <property type="match status" value="1"/>
</dbReference>
<dbReference type="InterPro" id="IPR052548">
    <property type="entry name" value="Type_VII_TA_antitoxin"/>
</dbReference>
<protein>
    <submittedName>
        <fullName evidence="3">Nucleotidyltransferase domain-containing protein</fullName>
    </submittedName>
</protein>
<evidence type="ECO:0000259" key="1">
    <source>
        <dbReference type="Pfam" id="PF18765"/>
    </source>
</evidence>